<protein>
    <recommendedName>
        <fullName evidence="2">Tetratricopeptide repeat protein 38</fullName>
    </recommendedName>
</protein>
<dbReference type="InterPro" id="IPR011990">
    <property type="entry name" value="TPR-like_helical_dom_sf"/>
</dbReference>
<name>A0A1Z4MX78_9CYAN</name>
<dbReference type="AlphaFoldDB" id="A0A1Z4MX78"/>
<dbReference type="PANTHER" id="PTHR16263">
    <property type="entry name" value="TETRATRICOPEPTIDE REPEAT PROTEIN 38"/>
    <property type="match status" value="1"/>
</dbReference>
<sequence>MLEDAQGLEVTTDSKAAIAAINSFIDQALSYGKEAEAVIHQGIAADPNCAIIRAYAAAYYLSQENAQAWKQAKPHLQVAQQQLTKITDREQLYVQAIAAWAEAKIERAIAIHEALTEKYPRDLISVQQGQYHYFYLGDQQRLLAIAQKVLPANRDNHYLYGMVAFGLEQCHRLPEAEAMGRIATSMNRHDPWAHHAVAHVMETQGRIDEGIAWMESLADTWENCNSMLYTHNWWHIALYYLEQGNAAKVLALYDSHVWGRAQKSSPKDQVGAIALLLRLELQGFDVEQRWQQLSAYLLPRLHEHALPFQDLHYIYALARAERHDWLKQMWESLQQHTLKINPFLRRQWSEIAIPCARGMIAHAKGNYSEAVNQLQPVLPKLSQIGGSHAQRELFEQVYRDALSRTQKPASNLLSA</sequence>
<accession>A0A1Z4MX78</accession>
<dbReference type="Gene3D" id="1.25.40.10">
    <property type="entry name" value="Tetratricopeptide repeat domain"/>
    <property type="match status" value="1"/>
</dbReference>
<evidence type="ECO:0000256" key="1">
    <source>
        <dbReference type="ARBA" id="ARBA00005857"/>
    </source>
</evidence>
<proteinExistence type="inferred from homology"/>
<gene>
    <name evidence="5" type="ORF">NIES37_20320</name>
</gene>
<reference evidence="5 6" key="1">
    <citation type="submission" date="2017-06" db="EMBL/GenBank/DDBJ databases">
        <title>Genome sequencing of cyanobaciteial culture collection at National Institute for Environmental Studies (NIES).</title>
        <authorList>
            <person name="Hirose Y."/>
            <person name="Shimura Y."/>
            <person name="Fujisawa T."/>
            <person name="Nakamura Y."/>
            <person name="Kawachi M."/>
        </authorList>
    </citation>
    <scope>NUCLEOTIDE SEQUENCE [LARGE SCALE GENOMIC DNA]</scope>
    <source>
        <strain evidence="5 6">NIES-37</strain>
    </source>
</reference>
<evidence type="ECO:0000256" key="3">
    <source>
        <dbReference type="ARBA" id="ARBA00022737"/>
    </source>
</evidence>
<dbReference type="EMBL" id="AP018248">
    <property type="protein sequence ID" value="BAY98084.1"/>
    <property type="molecule type" value="Genomic_DNA"/>
</dbReference>
<dbReference type="Proteomes" id="UP000218785">
    <property type="component" value="Chromosome"/>
</dbReference>
<dbReference type="PANTHER" id="PTHR16263:SF4">
    <property type="entry name" value="TETRATRICOPEPTIDE REPEAT PROTEIN 38"/>
    <property type="match status" value="1"/>
</dbReference>
<evidence type="ECO:0000313" key="6">
    <source>
        <dbReference type="Proteomes" id="UP000218785"/>
    </source>
</evidence>
<dbReference type="SUPFAM" id="SSF48452">
    <property type="entry name" value="TPR-like"/>
    <property type="match status" value="1"/>
</dbReference>
<evidence type="ECO:0000256" key="2">
    <source>
        <dbReference type="ARBA" id="ARBA00019992"/>
    </source>
</evidence>
<keyword evidence="4" id="KW-0802">TPR repeat</keyword>
<dbReference type="CDD" id="cd05804">
    <property type="entry name" value="StaR_like"/>
    <property type="match status" value="1"/>
</dbReference>
<dbReference type="InterPro" id="IPR033891">
    <property type="entry name" value="TTC38"/>
</dbReference>
<keyword evidence="6" id="KW-1185">Reference proteome</keyword>
<dbReference type="KEGG" id="ttq:NIES37_20320"/>
<comment type="similarity">
    <text evidence="1">Belongs to the TTC38 family.</text>
</comment>
<evidence type="ECO:0000313" key="5">
    <source>
        <dbReference type="EMBL" id="BAY98084.1"/>
    </source>
</evidence>
<keyword evidence="3" id="KW-0677">Repeat</keyword>
<organism evidence="5 6">
    <name type="scientific">Tolypothrix tenuis PCC 7101</name>
    <dbReference type="NCBI Taxonomy" id="231146"/>
    <lineage>
        <taxon>Bacteria</taxon>
        <taxon>Bacillati</taxon>
        <taxon>Cyanobacteriota</taxon>
        <taxon>Cyanophyceae</taxon>
        <taxon>Nostocales</taxon>
        <taxon>Tolypothrichaceae</taxon>
        <taxon>Tolypothrix</taxon>
    </lineage>
</organism>
<dbReference type="RefSeq" id="WP_096575241.1">
    <property type="nucleotide sequence ID" value="NZ_CAWNJS010000001.1"/>
</dbReference>
<evidence type="ECO:0000256" key="4">
    <source>
        <dbReference type="ARBA" id="ARBA00022803"/>
    </source>
</evidence>